<dbReference type="HOGENOM" id="CLU_2197355_0_0_1"/>
<gene>
    <name evidence="2" type="ORF">JAAARDRAFT_457843</name>
</gene>
<protein>
    <recommendedName>
        <fullName evidence="1">DUF6533 domain-containing protein</fullName>
    </recommendedName>
</protein>
<dbReference type="EMBL" id="KL197711">
    <property type="protein sequence ID" value="KDQ62363.1"/>
    <property type="molecule type" value="Genomic_DNA"/>
</dbReference>
<feature type="domain" description="DUF6533" evidence="1">
    <location>
        <begin position="21"/>
        <end position="65"/>
    </location>
</feature>
<reference evidence="3" key="1">
    <citation type="journal article" date="2014" name="Proc. Natl. Acad. Sci. U.S.A.">
        <title>Extensive sampling of basidiomycete genomes demonstrates inadequacy of the white-rot/brown-rot paradigm for wood decay fungi.</title>
        <authorList>
            <person name="Riley R."/>
            <person name="Salamov A.A."/>
            <person name="Brown D.W."/>
            <person name="Nagy L.G."/>
            <person name="Floudas D."/>
            <person name="Held B.W."/>
            <person name="Levasseur A."/>
            <person name="Lombard V."/>
            <person name="Morin E."/>
            <person name="Otillar R."/>
            <person name="Lindquist E.A."/>
            <person name="Sun H."/>
            <person name="LaButti K.M."/>
            <person name="Schmutz J."/>
            <person name="Jabbour D."/>
            <person name="Luo H."/>
            <person name="Baker S.E."/>
            <person name="Pisabarro A.G."/>
            <person name="Walton J.D."/>
            <person name="Blanchette R.A."/>
            <person name="Henrissat B."/>
            <person name="Martin F."/>
            <person name="Cullen D."/>
            <person name="Hibbett D.S."/>
            <person name="Grigoriev I.V."/>
        </authorList>
    </citation>
    <scope>NUCLEOTIDE SEQUENCE [LARGE SCALE GENOMIC DNA]</scope>
    <source>
        <strain evidence="3">MUCL 33604</strain>
    </source>
</reference>
<organism evidence="2 3">
    <name type="scientific">Jaapia argillacea MUCL 33604</name>
    <dbReference type="NCBI Taxonomy" id="933084"/>
    <lineage>
        <taxon>Eukaryota</taxon>
        <taxon>Fungi</taxon>
        <taxon>Dikarya</taxon>
        <taxon>Basidiomycota</taxon>
        <taxon>Agaricomycotina</taxon>
        <taxon>Agaricomycetes</taxon>
        <taxon>Agaricomycetidae</taxon>
        <taxon>Jaapiales</taxon>
        <taxon>Jaapiaceae</taxon>
        <taxon>Jaapia</taxon>
    </lineage>
</organism>
<accession>A0A067Q5N0</accession>
<evidence type="ECO:0000259" key="1">
    <source>
        <dbReference type="Pfam" id="PF20151"/>
    </source>
</evidence>
<name>A0A067Q5N0_9AGAM</name>
<dbReference type="InterPro" id="IPR045340">
    <property type="entry name" value="DUF6533"/>
</dbReference>
<dbReference type="InParanoid" id="A0A067Q5N0"/>
<evidence type="ECO:0000313" key="2">
    <source>
        <dbReference type="EMBL" id="KDQ62363.1"/>
    </source>
</evidence>
<dbReference type="AlphaFoldDB" id="A0A067Q5N0"/>
<dbReference type="Proteomes" id="UP000027265">
    <property type="component" value="Unassembled WGS sequence"/>
</dbReference>
<dbReference type="OrthoDB" id="3349377at2759"/>
<evidence type="ECO:0000313" key="3">
    <source>
        <dbReference type="Proteomes" id="UP000027265"/>
    </source>
</evidence>
<keyword evidence="3" id="KW-1185">Reference proteome</keyword>
<dbReference type="Pfam" id="PF20151">
    <property type="entry name" value="DUF6533"/>
    <property type="match status" value="1"/>
</dbReference>
<sequence length="108" mass="12229">MDAASLAEIETVISDIRTVNYANVASLAWLLYDILLTSEDESRSIWRSRWSLPKVLYLCLRYPMVFTLAFNMIVNANTGWSTEVSAATLRGSPHSIQSRCHHGLARHF</sequence>
<proteinExistence type="predicted"/>